<name>A0A345MIV4_9CAUD</name>
<evidence type="ECO:0000313" key="1">
    <source>
        <dbReference type="EMBL" id="AXH70485.1"/>
    </source>
</evidence>
<protein>
    <submittedName>
        <fullName evidence="1">Uncharacterized protein</fullName>
    </submittedName>
</protein>
<gene>
    <name evidence="1" type="primary">98</name>
    <name evidence="1" type="ORF">SEA_DAREDEVIL_98</name>
</gene>
<accession>A0A345MIV4</accession>
<evidence type="ECO:0000313" key="2">
    <source>
        <dbReference type="Proteomes" id="UP000257597"/>
    </source>
</evidence>
<organism evidence="1 2">
    <name type="scientific">Gordonia phage Daredevil</name>
    <dbReference type="NCBI Taxonomy" id="2283286"/>
    <lineage>
        <taxon>Viruses</taxon>
        <taxon>Duplodnaviria</taxon>
        <taxon>Heunggongvirae</taxon>
        <taxon>Uroviricota</taxon>
        <taxon>Caudoviricetes</taxon>
        <taxon>Daredevilvirus</taxon>
        <taxon>Daredevilvirus daredevil</taxon>
    </lineage>
</organism>
<keyword evidence="2" id="KW-1185">Reference proteome</keyword>
<dbReference type="RefSeq" id="YP_009807212.1">
    <property type="nucleotide sequence ID" value="NC_048021.1"/>
</dbReference>
<dbReference type="KEGG" id="vg:54998088"/>
<proteinExistence type="predicted"/>
<dbReference type="GeneID" id="54998088"/>
<reference evidence="2" key="1">
    <citation type="submission" date="2018-07" db="EMBL/GenBank/DDBJ databases">
        <authorList>
            <person name="Quirk P.G."/>
            <person name="Krulwich T.A."/>
        </authorList>
    </citation>
    <scope>NUCLEOTIDE SEQUENCE [LARGE SCALE GENOMIC DNA]</scope>
</reference>
<dbReference type="EMBL" id="MH590603">
    <property type="protein sequence ID" value="AXH70485.1"/>
    <property type="molecule type" value="Genomic_DNA"/>
</dbReference>
<dbReference type="Proteomes" id="UP000257597">
    <property type="component" value="Segment"/>
</dbReference>
<sequence>MSDNVIRIGLEVTLKAQTYITMDAGRVAEMESAGIDTDDPETVALYLEREFDRHNEIDAICDFSQLEGVLAVDDLEIFDIQVNGSRS</sequence>